<protein>
    <submittedName>
        <fullName evidence="7">NADPH dehydrogenase NamA</fullName>
        <ecNumber evidence="7">1.6.99.1</ecNumber>
    </submittedName>
</protein>
<evidence type="ECO:0000256" key="1">
    <source>
        <dbReference type="ARBA" id="ARBA00001917"/>
    </source>
</evidence>
<dbReference type="GO" id="GO:0003959">
    <property type="term" value="F:NADPH dehydrogenase activity"/>
    <property type="evidence" value="ECO:0007669"/>
    <property type="project" value="UniProtKB-EC"/>
</dbReference>
<proteinExistence type="predicted"/>
<dbReference type="OrthoDB" id="9772736at2"/>
<comment type="caution">
    <text evidence="7">The sequence shown here is derived from an EMBL/GenBank/DDBJ whole genome shotgun (WGS) entry which is preliminary data.</text>
</comment>
<evidence type="ECO:0000256" key="3">
    <source>
        <dbReference type="ARBA" id="ARBA00022643"/>
    </source>
</evidence>
<dbReference type="Pfam" id="PF00724">
    <property type="entry name" value="Oxidored_FMN"/>
    <property type="match status" value="1"/>
</dbReference>
<evidence type="ECO:0000313" key="8">
    <source>
        <dbReference type="Proteomes" id="UP000447876"/>
    </source>
</evidence>
<dbReference type="RefSeq" id="WP_155611135.1">
    <property type="nucleotide sequence ID" value="NZ_WNZW01000003.1"/>
</dbReference>
<keyword evidence="5 7" id="KW-0560">Oxidoreductase</keyword>
<dbReference type="AlphaFoldDB" id="A0A7X2Z1G1"/>
<dbReference type="EMBL" id="WNZW01000003">
    <property type="protein sequence ID" value="MUG45742.1"/>
    <property type="molecule type" value="Genomic_DNA"/>
</dbReference>
<dbReference type="GO" id="GO:0010181">
    <property type="term" value="F:FMN binding"/>
    <property type="evidence" value="ECO:0007669"/>
    <property type="project" value="InterPro"/>
</dbReference>
<dbReference type="NCBIfam" id="NF010047">
    <property type="entry name" value="PRK13523.1"/>
    <property type="match status" value="1"/>
</dbReference>
<dbReference type="SUPFAM" id="SSF51395">
    <property type="entry name" value="FMN-linked oxidoreductases"/>
    <property type="match status" value="1"/>
</dbReference>
<evidence type="ECO:0000259" key="6">
    <source>
        <dbReference type="Pfam" id="PF00724"/>
    </source>
</evidence>
<sequence length="337" mass="37217">MTQTKLFSPYTIKNVSLKNRIVMSPMCMYSSYNRDGKVTDWHRVHYPSRAAGQVGLIMLEATAVAPEGRISYQDLGIWSDEHIEGLQEIVRLIHHHEAKAAIQLAHAGRKAELEETIIAPSAIPFSGMKTPKEASIDDIAHVVASFKDGARRAKAAGFDIIEIHGAHGYLISEFLSPLANKRSDEYGGSADNRYRLLREIIEAVKTEWSGPIFVRVSANEYHEEGNSLEQYIQFAAHMKEQGVDLIDCSSGGIVPASIDVYPGYQVNLADRIRNEAGIATGAVGLISSGLQAEEILGNGRADLIFIGRELLRNPYWPLNAAKELGAEIERPQPYHRA</sequence>
<evidence type="ECO:0000256" key="2">
    <source>
        <dbReference type="ARBA" id="ARBA00022630"/>
    </source>
</evidence>
<dbReference type="InterPro" id="IPR001155">
    <property type="entry name" value="OxRdtase_FMN_N"/>
</dbReference>
<evidence type="ECO:0000256" key="4">
    <source>
        <dbReference type="ARBA" id="ARBA00022857"/>
    </source>
</evidence>
<accession>A0A7X2Z1G1</accession>
<dbReference type="EC" id="1.6.99.1" evidence="7"/>
<dbReference type="Proteomes" id="UP000447876">
    <property type="component" value="Unassembled WGS sequence"/>
</dbReference>
<keyword evidence="3" id="KW-0288">FMN</keyword>
<dbReference type="PANTHER" id="PTHR43303">
    <property type="entry name" value="NADPH DEHYDROGENASE C23G7.10C-RELATED"/>
    <property type="match status" value="1"/>
</dbReference>
<dbReference type="Gene3D" id="3.20.20.70">
    <property type="entry name" value="Aldolase class I"/>
    <property type="match status" value="1"/>
</dbReference>
<gene>
    <name evidence="7" type="primary">namA</name>
    <name evidence="7" type="ORF">GNP95_12145</name>
</gene>
<name>A0A7X2Z1G1_9BACL</name>
<dbReference type="PANTHER" id="PTHR43303:SF4">
    <property type="entry name" value="NADPH DEHYDROGENASE C23G7.10C-RELATED"/>
    <property type="match status" value="1"/>
</dbReference>
<feature type="domain" description="NADH:flavin oxidoreductase/NADH oxidase N-terminal" evidence="6">
    <location>
        <begin position="5"/>
        <end position="324"/>
    </location>
</feature>
<evidence type="ECO:0000313" key="7">
    <source>
        <dbReference type="EMBL" id="MUG45742.1"/>
    </source>
</evidence>
<evidence type="ECO:0000256" key="5">
    <source>
        <dbReference type="ARBA" id="ARBA00023002"/>
    </source>
</evidence>
<dbReference type="GO" id="GO:0050661">
    <property type="term" value="F:NADP binding"/>
    <property type="evidence" value="ECO:0007669"/>
    <property type="project" value="InterPro"/>
</dbReference>
<dbReference type="CDD" id="cd02932">
    <property type="entry name" value="OYE_YqiM_FMN"/>
    <property type="match status" value="1"/>
</dbReference>
<reference evidence="7 8" key="1">
    <citation type="submission" date="2019-11" db="EMBL/GenBank/DDBJ databases">
        <title>Draft genome sequences of five Paenibacillus species of dairy origin.</title>
        <authorList>
            <person name="Olajide A.M."/>
            <person name="Chen S."/>
            <person name="Lapointe G."/>
        </authorList>
    </citation>
    <scope>NUCLEOTIDE SEQUENCE [LARGE SCALE GENOMIC DNA]</scope>
    <source>
        <strain evidence="7 8">12CR55</strain>
    </source>
</reference>
<keyword evidence="4" id="KW-0521">NADP</keyword>
<keyword evidence="2" id="KW-0285">Flavoprotein</keyword>
<organism evidence="7 8">
    <name type="scientific">Paenibacillus woosongensis</name>
    <dbReference type="NCBI Taxonomy" id="307580"/>
    <lineage>
        <taxon>Bacteria</taxon>
        <taxon>Bacillati</taxon>
        <taxon>Bacillota</taxon>
        <taxon>Bacilli</taxon>
        <taxon>Bacillales</taxon>
        <taxon>Paenibacillaceae</taxon>
        <taxon>Paenibacillus</taxon>
    </lineage>
</organism>
<comment type="cofactor">
    <cofactor evidence="1">
        <name>FMN</name>
        <dbReference type="ChEBI" id="CHEBI:58210"/>
    </cofactor>
</comment>
<dbReference type="InterPro" id="IPR013785">
    <property type="entry name" value="Aldolase_TIM"/>
</dbReference>
<dbReference type="InterPro" id="IPR044152">
    <property type="entry name" value="YqjM-like"/>
</dbReference>